<dbReference type="EMBL" id="AP029265">
    <property type="protein sequence ID" value="BFF96883.1"/>
    <property type="molecule type" value="Genomic_DNA"/>
</dbReference>
<name>A0AAU9FM62_DROMD</name>
<gene>
    <name evidence="2" type="ORF">DMAD_05417</name>
</gene>
<proteinExistence type="predicted"/>
<dbReference type="Proteomes" id="UP001500889">
    <property type="component" value="Chromosome J"/>
</dbReference>
<protein>
    <submittedName>
        <fullName evidence="2">Uncharacterized protein</fullName>
    </submittedName>
</protein>
<feature type="compositionally biased region" description="Pro residues" evidence="1">
    <location>
        <begin position="1"/>
        <end position="15"/>
    </location>
</feature>
<feature type="region of interest" description="Disordered" evidence="1">
    <location>
        <begin position="1"/>
        <end position="35"/>
    </location>
</feature>
<feature type="compositionally biased region" description="Polar residues" evidence="1">
    <location>
        <begin position="19"/>
        <end position="28"/>
    </location>
</feature>
<organism evidence="2 3">
    <name type="scientific">Drosophila madeirensis</name>
    <name type="common">Fruit fly</name>
    <dbReference type="NCBI Taxonomy" id="30013"/>
    <lineage>
        <taxon>Eukaryota</taxon>
        <taxon>Metazoa</taxon>
        <taxon>Ecdysozoa</taxon>
        <taxon>Arthropoda</taxon>
        <taxon>Hexapoda</taxon>
        <taxon>Insecta</taxon>
        <taxon>Pterygota</taxon>
        <taxon>Neoptera</taxon>
        <taxon>Endopterygota</taxon>
        <taxon>Diptera</taxon>
        <taxon>Brachycera</taxon>
        <taxon>Muscomorpha</taxon>
        <taxon>Ephydroidea</taxon>
        <taxon>Drosophilidae</taxon>
        <taxon>Drosophila</taxon>
        <taxon>Sophophora</taxon>
    </lineage>
</organism>
<reference evidence="2 3" key="1">
    <citation type="submission" date="2024-02" db="EMBL/GenBank/DDBJ databases">
        <title>A chromosome-level genome assembly of Drosophila madeirensis, a fruit fly species endemic to Madeira island.</title>
        <authorList>
            <person name="Tomihara K."/>
            <person name="Llopart A."/>
            <person name="Yamamoto D."/>
        </authorList>
    </citation>
    <scope>NUCLEOTIDE SEQUENCE [LARGE SCALE GENOMIC DNA]</scope>
    <source>
        <strain evidence="2 3">RF1</strain>
    </source>
</reference>
<evidence type="ECO:0000313" key="2">
    <source>
        <dbReference type="EMBL" id="BFF96883.1"/>
    </source>
</evidence>
<dbReference type="AlphaFoldDB" id="A0AAU9FM62"/>
<accession>A0AAU9FM62</accession>
<evidence type="ECO:0000313" key="3">
    <source>
        <dbReference type="Proteomes" id="UP001500889"/>
    </source>
</evidence>
<sequence>MQFPVDPPRPAPPPAVRDNSSGNGSANVKSRKQQKFNKMETIKCTEFEILDLPQKTCPISRFLLQLTFDNLHGREHDAVLYDEVML</sequence>
<keyword evidence="3" id="KW-1185">Reference proteome</keyword>
<evidence type="ECO:0000256" key="1">
    <source>
        <dbReference type="SAM" id="MobiDB-lite"/>
    </source>
</evidence>